<feature type="transmembrane region" description="Helical" evidence="1">
    <location>
        <begin position="20"/>
        <end position="46"/>
    </location>
</feature>
<dbReference type="EMBL" id="CP002385">
    <property type="protein sequence ID" value="ADT98768.1"/>
    <property type="molecule type" value="Genomic_DNA"/>
</dbReference>
<evidence type="ECO:0000313" key="3">
    <source>
        <dbReference type="Proteomes" id="UP000008916"/>
    </source>
</evidence>
<protein>
    <recommendedName>
        <fullName evidence="4">Transmembrane protein</fullName>
    </recommendedName>
</protein>
<dbReference type="Proteomes" id="UP000008916">
    <property type="component" value="Chromosome"/>
</dbReference>
<reference evidence="2 3" key="1">
    <citation type="journal article" date="2011" name="Stand. Genomic Sci.">
        <title>Complete genome sequence of Mycobacterium sp. strain (Spyr1) and reclassification to Mycobacterium gilvum Spyr1.</title>
        <authorList>
            <person name="Kallimanis A."/>
            <person name="Karabika E."/>
            <person name="Mavromatis K."/>
            <person name="Lapidus A."/>
            <person name="Labutti K.M."/>
            <person name="Liolios K."/>
            <person name="Ivanova N."/>
            <person name="Goodwin L."/>
            <person name="Woyke T."/>
            <person name="Velentzas A.D."/>
            <person name="Perisynakis A."/>
            <person name="Ouzounis C.C."/>
            <person name="Kyrpides N.C."/>
            <person name="Koukkou A.I."/>
            <person name="Drainas C."/>
        </authorList>
    </citation>
    <scope>NUCLEOTIDE SEQUENCE [LARGE SCALE GENOMIC DNA]</scope>
    <source>
        <strain evidence="3">DSM 45189 / LMG 24558 / Spyr1</strain>
    </source>
</reference>
<dbReference type="HOGENOM" id="CLU_184458_0_0_11"/>
<proteinExistence type="predicted"/>
<keyword evidence="1" id="KW-1133">Transmembrane helix</keyword>
<gene>
    <name evidence="2" type="ordered locus">Mspyr1_21140</name>
</gene>
<evidence type="ECO:0008006" key="4">
    <source>
        <dbReference type="Google" id="ProtNLM"/>
    </source>
</evidence>
<organism evidence="2 3">
    <name type="scientific">Mycolicibacterium gilvum (strain DSM 45189 / LMG 24558 / Spyr1)</name>
    <name type="common">Mycobacterium gilvum</name>
    <dbReference type="NCBI Taxonomy" id="278137"/>
    <lineage>
        <taxon>Bacteria</taxon>
        <taxon>Bacillati</taxon>
        <taxon>Actinomycetota</taxon>
        <taxon>Actinomycetes</taxon>
        <taxon>Mycobacteriales</taxon>
        <taxon>Mycobacteriaceae</taxon>
        <taxon>Mycolicibacterium</taxon>
    </lineage>
</organism>
<keyword evidence="3" id="KW-1185">Reference proteome</keyword>
<evidence type="ECO:0000313" key="2">
    <source>
        <dbReference type="EMBL" id="ADT98768.1"/>
    </source>
</evidence>
<keyword evidence="1" id="KW-0472">Membrane</keyword>
<accession>E6TEI6</accession>
<keyword evidence="1" id="KW-0812">Transmembrane</keyword>
<evidence type="ECO:0000256" key="1">
    <source>
        <dbReference type="SAM" id="Phobius"/>
    </source>
</evidence>
<sequence length="68" mass="7568">MDGFLNWWDSVELWLSGLPFIAQTLVVMPVVLALALGTAVLLDLLLGSSIRILHRIRHTPEDAERGET</sequence>
<name>E6TEI6_MYCSR</name>
<dbReference type="AlphaFoldDB" id="E6TEI6"/>
<dbReference type="KEGG" id="msp:Mspyr1_21140"/>
<dbReference type="RefSeq" id="WP_013471357.1">
    <property type="nucleotide sequence ID" value="NC_014814.1"/>
</dbReference>